<dbReference type="RefSeq" id="WP_167222742.1">
    <property type="nucleotide sequence ID" value="NZ_JAAQPH010000004.1"/>
</dbReference>
<dbReference type="Gene3D" id="3.40.630.30">
    <property type="match status" value="1"/>
</dbReference>
<evidence type="ECO:0000256" key="3">
    <source>
        <dbReference type="ARBA" id="ARBA00038502"/>
    </source>
</evidence>
<evidence type="ECO:0000313" key="6">
    <source>
        <dbReference type="Proteomes" id="UP000761264"/>
    </source>
</evidence>
<evidence type="ECO:0000256" key="2">
    <source>
        <dbReference type="ARBA" id="ARBA00023315"/>
    </source>
</evidence>
<proteinExistence type="inferred from homology"/>
<dbReference type="InterPro" id="IPR016181">
    <property type="entry name" value="Acyl_CoA_acyltransferase"/>
</dbReference>
<dbReference type="InterPro" id="IPR000182">
    <property type="entry name" value="GNAT_dom"/>
</dbReference>
<evidence type="ECO:0000259" key="4">
    <source>
        <dbReference type="PROSITE" id="PS51186"/>
    </source>
</evidence>
<protein>
    <submittedName>
        <fullName evidence="5">GNAT family N-acetyltransferase</fullName>
    </submittedName>
</protein>
<comment type="caution">
    <text evidence="5">The sequence shown here is derived from an EMBL/GenBank/DDBJ whole genome shotgun (WGS) entry which is preliminary data.</text>
</comment>
<dbReference type="PANTHER" id="PTHR43792:SF8">
    <property type="entry name" value="[RIBOSOMAL PROTEIN US5]-ALANINE N-ACETYLTRANSFERASE"/>
    <property type="match status" value="1"/>
</dbReference>
<organism evidence="5 6">
    <name type="scientific">Pelagibius litoralis</name>
    <dbReference type="NCBI Taxonomy" id="374515"/>
    <lineage>
        <taxon>Bacteria</taxon>
        <taxon>Pseudomonadati</taxon>
        <taxon>Pseudomonadota</taxon>
        <taxon>Alphaproteobacteria</taxon>
        <taxon>Rhodospirillales</taxon>
        <taxon>Rhodovibrionaceae</taxon>
        <taxon>Pelagibius</taxon>
    </lineage>
</organism>
<dbReference type="GO" id="GO:0016747">
    <property type="term" value="F:acyltransferase activity, transferring groups other than amino-acyl groups"/>
    <property type="evidence" value="ECO:0007669"/>
    <property type="project" value="InterPro"/>
</dbReference>
<sequence>MTWLIERKRIETERLVLRPFEEADAAVVQTDVANWDIARMTTRIPHPYPAGAAAEWIASHGAAEKRHGEAIFCIAHEDQAVGAISLRRNDPAAVGPDTAEIGYWLTPRVWGRGLATESASALVAHAFDHPQVSGLTSGYFSDNPASGRVLAKCGFQPVDDEETWSEARQKFVTSKRLVLPRAAWQAEMGEAS</sequence>
<dbReference type="AlphaFoldDB" id="A0A967C8C4"/>
<dbReference type="SUPFAM" id="SSF55729">
    <property type="entry name" value="Acyl-CoA N-acyltransferases (Nat)"/>
    <property type="match status" value="1"/>
</dbReference>
<dbReference type="EMBL" id="JAAQPH010000004">
    <property type="protein sequence ID" value="NIA68302.1"/>
    <property type="molecule type" value="Genomic_DNA"/>
</dbReference>
<keyword evidence="2" id="KW-0012">Acyltransferase</keyword>
<dbReference type="Pfam" id="PF13302">
    <property type="entry name" value="Acetyltransf_3"/>
    <property type="match status" value="1"/>
</dbReference>
<comment type="similarity">
    <text evidence="3">Belongs to the acetyltransferase family. RimJ subfamily.</text>
</comment>
<feature type="domain" description="N-acetyltransferase" evidence="4">
    <location>
        <begin position="15"/>
        <end position="178"/>
    </location>
</feature>
<evidence type="ECO:0000313" key="5">
    <source>
        <dbReference type="EMBL" id="NIA68302.1"/>
    </source>
</evidence>
<name>A0A967C8C4_9PROT</name>
<gene>
    <name evidence="5" type="ORF">HBA54_06830</name>
</gene>
<accession>A0A967C8C4</accession>
<keyword evidence="6" id="KW-1185">Reference proteome</keyword>
<reference evidence="5" key="1">
    <citation type="submission" date="2020-03" db="EMBL/GenBank/DDBJ databases">
        <title>Genome of Pelagibius litoralis DSM 21314T.</title>
        <authorList>
            <person name="Wang G."/>
        </authorList>
    </citation>
    <scope>NUCLEOTIDE SEQUENCE</scope>
    <source>
        <strain evidence="5">DSM 21314</strain>
    </source>
</reference>
<dbReference type="PROSITE" id="PS51186">
    <property type="entry name" value="GNAT"/>
    <property type="match status" value="1"/>
</dbReference>
<evidence type="ECO:0000256" key="1">
    <source>
        <dbReference type="ARBA" id="ARBA00022679"/>
    </source>
</evidence>
<keyword evidence="1" id="KW-0808">Transferase</keyword>
<dbReference type="Proteomes" id="UP000761264">
    <property type="component" value="Unassembled WGS sequence"/>
</dbReference>
<dbReference type="PANTHER" id="PTHR43792">
    <property type="entry name" value="GNAT FAMILY, PUTATIVE (AFU_ORTHOLOGUE AFUA_3G00765)-RELATED-RELATED"/>
    <property type="match status" value="1"/>
</dbReference>
<dbReference type="InterPro" id="IPR051531">
    <property type="entry name" value="N-acetyltransferase"/>
</dbReference>